<proteinExistence type="predicted"/>
<dbReference type="Gene3D" id="3.40.350.10">
    <property type="entry name" value="Creatinase/prolidase N-terminal domain"/>
    <property type="match status" value="1"/>
</dbReference>
<dbReference type="Pfam" id="PF00557">
    <property type="entry name" value="Peptidase_M24"/>
    <property type="match status" value="1"/>
</dbReference>
<dbReference type="InterPro" id="IPR000587">
    <property type="entry name" value="Creatinase_N"/>
</dbReference>
<dbReference type="PANTHER" id="PTHR46112">
    <property type="entry name" value="AMINOPEPTIDASE"/>
    <property type="match status" value="1"/>
</dbReference>
<accession>A0A177GER1</accession>
<dbReference type="InterPro" id="IPR050659">
    <property type="entry name" value="Peptidase_M24B"/>
</dbReference>
<dbReference type="SUPFAM" id="SSF55920">
    <property type="entry name" value="Creatinase/aminopeptidase"/>
    <property type="match status" value="1"/>
</dbReference>
<dbReference type="CDD" id="cd01066">
    <property type="entry name" value="APP_MetAP"/>
    <property type="match status" value="1"/>
</dbReference>
<gene>
    <name evidence="3" type="ORF">Amal_00297</name>
</gene>
<dbReference type="eggNOG" id="COG0006">
    <property type="taxonomic scope" value="Bacteria"/>
</dbReference>
<dbReference type="Pfam" id="PF01321">
    <property type="entry name" value="Creatinase_N"/>
    <property type="match status" value="1"/>
</dbReference>
<organism evidence="3 4">
    <name type="scientific">Acetobacter malorum</name>
    <dbReference type="NCBI Taxonomy" id="178901"/>
    <lineage>
        <taxon>Bacteria</taxon>
        <taxon>Pseudomonadati</taxon>
        <taxon>Pseudomonadota</taxon>
        <taxon>Alphaproteobacteria</taxon>
        <taxon>Acetobacterales</taxon>
        <taxon>Acetobacteraceae</taxon>
        <taxon>Acetobacter</taxon>
    </lineage>
</organism>
<name>A0A177GER1_9PROT</name>
<dbReference type="PANTHER" id="PTHR46112:SF2">
    <property type="entry name" value="XAA-PRO AMINOPEPTIDASE P-RELATED"/>
    <property type="match status" value="1"/>
</dbReference>
<dbReference type="Proteomes" id="UP000077349">
    <property type="component" value="Unassembled WGS sequence"/>
</dbReference>
<dbReference type="InterPro" id="IPR036005">
    <property type="entry name" value="Creatinase/aminopeptidase-like"/>
</dbReference>
<comment type="caution">
    <text evidence="3">The sequence shown here is derived from an EMBL/GenBank/DDBJ whole genome shotgun (WGS) entry which is preliminary data.</text>
</comment>
<reference evidence="3 4" key="1">
    <citation type="submission" date="2016-03" db="EMBL/GenBank/DDBJ databases">
        <title>Draft genome sequence of Acetobacter malorum CECT 7742, a strain isolated from strawberry vinegar.</title>
        <authorList>
            <person name="Sainz F."/>
            <person name="Mas A."/>
            <person name="Torija M.J."/>
        </authorList>
    </citation>
    <scope>NUCLEOTIDE SEQUENCE [LARGE SCALE GENOMIC DNA]</scope>
    <source>
        <strain evidence="3 4">CECT 7742</strain>
    </source>
</reference>
<dbReference type="PATRIC" id="fig|178901.16.peg.314"/>
<dbReference type="Gene3D" id="3.90.230.10">
    <property type="entry name" value="Creatinase/methionine aminopeptidase superfamily"/>
    <property type="match status" value="1"/>
</dbReference>
<evidence type="ECO:0000259" key="1">
    <source>
        <dbReference type="Pfam" id="PF00557"/>
    </source>
</evidence>
<dbReference type="InterPro" id="IPR029149">
    <property type="entry name" value="Creatin/AminoP/Spt16_N"/>
</dbReference>
<evidence type="ECO:0000313" key="4">
    <source>
        <dbReference type="Proteomes" id="UP000077349"/>
    </source>
</evidence>
<feature type="domain" description="Peptidase M24" evidence="1">
    <location>
        <begin position="245"/>
        <end position="390"/>
    </location>
</feature>
<dbReference type="STRING" id="178901.AmDm5_0312"/>
<dbReference type="InterPro" id="IPR000994">
    <property type="entry name" value="Pept_M24"/>
</dbReference>
<evidence type="ECO:0000259" key="2">
    <source>
        <dbReference type="Pfam" id="PF01321"/>
    </source>
</evidence>
<dbReference type="EMBL" id="LVHD01000003">
    <property type="protein sequence ID" value="OAG78286.1"/>
    <property type="molecule type" value="Genomic_DNA"/>
</dbReference>
<evidence type="ECO:0000313" key="3">
    <source>
        <dbReference type="EMBL" id="OAG78286.1"/>
    </source>
</evidence>
<protein>
    <submittedName>
        <fullName evidence="3">Putative dipeptidase</fullName>
    </submittedName>
</protein>
<sequence>MFVIQASGAAFLREGRSERQKGYNVTMPSLSAHQVSSQEIAERIKKVREKMEKAGLSAYISFNPDNIYYLTNFANFVHERPFVLVITPSDLTFIIPRLERAHVERHKVGDELQLVEYAEFPALPGTRWSDRLKDVRPAQGAIGLEGACPAYLSAMVSNPTQVLNIIDAVREVKSPHEISRIAWTSDVMTQALAMMLGAVKNGTMVAHAIAGVTPYFYQRCLTEAPNYNVMSTHAAGLIQPPAYTDDPHNFSCLTAPCEPGGPFLGLIAGKINGYGAEIERTFFLEHVPEEARKPFDTMMEMRHKAYSMLKPGAVGSDIDAACLAIAKKAGYDTPLHRTGHSFGVTSHEAPFLAIGEDNVIQPGMLFSIEPGIYISGKAGFRHSDTVLVTETGYEILTKYPDDKEELTLA</sequence>
<feature type="domain" description="Creatinase N-terminal" evidence="2">
    <location>
        <begin position="43"/>
        <end position="171"/>
    </location>
</feature>
<dbReference type="SUPFAM" id="SSF53092">
    <property type="entry name" value="Creatinase/prolidase N-terminal domain"/>
    <property type="match status" value="1"/>
</dbReference>
<dbReference type="AlphaFoldDB" id="A0A177GER1"/>